<dbReference type="GeneID" id="54412049"/>
<evidence type="ECO:0000313" key="3">
    <source>
        <dbReference type="Proteomes" id="UP000799771"/>
    </source>
</evidence>
<dbReference type="OrthoDB" id="3639548at2759"/>
<evidence type="ECO:0000256" key="1">
    <source>
        <dbReference type="SAM" id="MobiDB-lite"/>
    </source>
</evidence>
<sequence>MYGTPIFATDLSELEETTPHLPVGFDIRSSLRSAIAQVHVPSTPDVVHTTHPDVQGLISVLQKWKRELKKPKPTPTYLAFVLDESYGDEPRLTVDDPGTGEDFRLCDLRGLASYQTRALQEACDATGSTLYLSELVRTIEEEEEYEGDDMDYCDEYAFEERDVYHVRVPAYELTGTRDLEGAEVTPLLSITVEDLVQNDYFSEEYYGPEDDGTVDVIIIAPDRPALMETFLGTGMNHNKEVLSYLHQKMQDKPSDPAYRVDLVTLCEKVIEKQEMSMRSNQSKSSTYISLYGPIRSVIKLCAELGEIELLQRALLCFEAGAPKDLFTELGQMLGIVPFDVMVEGLQTCIDPIKSFEGRFEAMRQLFGTDFESKEAMEKRMNTSLGQWFVSKMEELLTPKKILVKSARMPLMRFAELHDVDTYILERICPLLEKSSDMSPFVISFLNFIGKANLIRDSTVATVFRRVVPILTEHFNLALWMRNAFYDYGDKSIHLYTLKSYASQRQLAPIDGRDLGEFLDACFTFGLHAEVGLILEKLVTESQSFDRPMLEAVTLACLARLIFALVQHHIFLGSSEYSHLYQHILGDYVDAHVGVEPAKPSKSWIRRPVTCSYPQQCSDCNELNQFLRNPNESVWEWQLFKTRHRHIEQGLRYGKSDCNVRTARKGVNGPYVVVLTKSTDSYDSAFSAWDRKRKHARSVLATFDKDALKSLLGERFEEIVQLKAREPLNDHGPAPRISSRPAGLMNLQNQPHPVPPLHSIRGNVIWPSASPTSSSQVQSLKRNQSVSNIVDLTEDDPPSPKRIRGENERY</sequence>
<dbReference type="AlphaFoldDB" id="A0A6A6A6P6"/>
<accession>A0A6A6A6P6</accession>
<feature type="region of interest" description="Disordered" evidence="1">
    <location>
        <begin position="764"/>
        <end position="809"/>
    </location>
</feature>
<name>A0A6A6A6P6_9PLEO</name>
<feature type="compositionally biased region" description="Polar residues" evidence="1">
    <location>
        <begin position="779"/>
        <end position="789"/>
    </location>
</feature>
<dbReference type="EMBL" id="ML977510">
    <property type="protein sequence ID" value="KAF2127559.1"/>
    <property type="molecule type" value="Genomic_DNA"/>
</dbReference>
<keyword evidence="3" id="KW-1185">Reference proteome</keyword>
<protein>
    <submittedName>
        <fullName evidence="2">Uncharacterized protein</fullName>
    </submittedName>
</protein>
<dbReference type="RefSeq" id="XP_033521948.1">
    <property type="nucleotide sequence ID" value="XM_033671617.1"/>
</dbReference>
<dbReference type="Proteomes" id="UP000799771">
    <property type="component" value="Unassembled WGS sequence"/>
</dbReference>
<proteinExistence type="predicted"/>
<organism evidence="2 3">
    <name type="scientific">Dothidotthia symphoricarpi CBS 119687</name>
    <dbReference type="NCBI Taxonomy" id="1392245"/>
    <lineage>
        <taxon>Eukaryota</taxon>
        <taxon>Fungi</taxon>
        <taxon>Dikarya</taxon>
        <taxon>Ascomycota</taxon>
        <taxon>Pezizomycotina</taxon>
        <taxon>Dothideomycetes</taxon>
        <taxon>Pleosporomycetidae</taxon>
        <taxon>Pleosporales</taxon>
        <taxon>Dothidotthiaceae</taxon>
        <taxon>Dothidotthia</taxon>
    </lineage>
</organism>
<gene>
    <name evidence="2" type="ORF">P153DRAFT_398173</name>
</gene>
<evidence type="ECO:0000313" key="2">
    <source>
        <dbReference type="EMBL" id="KAF2127559.1"/>
    </source>
</evidence>
<feature type="compositionally biased region" description="Low complexity" evidence="1">
    <location>
        <begin position="766"/>
        <end position="778"/>
    </location>
</feature>
<reference evidence="2" key="1">
    <citation type="journal article" date="2020" name="Stud. Mycol.">
        <title>101 Dothideomycetes genomes: a test case for predicting lifestyles and emergence of pathogens.</title>
        <authorList>
            <person name="Haridas S."/>
            <person name="Albert R."/>
            <person name="Binder M."/>
            <person name="Bloem J."/>
            <person name="Labutti K."/>
            <person name="Salamov A."/>
            <person name="Andreopoulos B."/>
            <person name="Baker S."/>
            <person name="Barry K."/>
            <person name="Bills G."/>
            <person name="Bluhm B."/>
            <person name="Cannon C."/>
            <person name="Castanera R."/>
            <person name="Culley D."/>
            <person name="Daum C."/>
            <person name="Ezra D."/>
            <person name="Gonzalez J."/>
            <person name="Henrissat B."/>
            <person name="Kuo A."/>
            <person name="Liang C."/>
            <person name="Lipzen A."/>
            <person name="Lutzoni F."/>
            <person name="Magnuson J."/>
            <person name="Mondo S."/>
            <person name="Nolan M."/>
            <person name="Ohm R."/>
            <person name="Pangilinan J."/>
            <person name="Park H.-J."/>
            <person name="Ramirez L."/>
            <person name="Alfaro M."/>
            <person name="Sun H."/>
            <person name="Tritt A."/>
            <person name="Yoshinaga Y."/>
            <person name="Zwiers L.-H."/>
            <person name="Turgeon B."/>
            <person name="Goodwin S."/>
            <person name="Spatafora J."/>
            <person name="Crous P."/>
            <person name="Grigoriev I."/>
        </authorList>
    </citation>
    <scope>NUCLEOTIDE SEQUENCE</scope>
    <source>
        <strain evidence="2">CBS 119687</strain>
    </source>
</reference>